<keyword evidence="3" id="KW-1185">Reference proteome</keyword>
<keyword evidence="1" id="KW-0812">Transmembrane</keyword>
<keyword evidence="1" id="KW-0472">Membrane</keyword>
<dbReference type="Gene3D" id="3.80.10.10">
    <property type="entry name" value="Ribonuclease Inhibitor"/>
    <property type="match status" value="1"/>
</dbReference>
<evidence type="ECO:0000313" key="3">
    <source>
        <dbReference type="Proteomes" id="UP000194127"/>
    </source>
</evidence>
<dbReference type="EMBL" id="KZ110592">
    <property type="protein sequence ID" value="OSX66323.1"/>
    <property type="molecule type" value="Genomic_DNA"/>
</dbReference>
<organism evidence="2 3">
    <name type="scientific">Postia placenta MAD-698-R-SB12</name>
    <dbReference type="NCBI Taxonomy" id="670580"/>
    <lineage>
        <taxon>Eukaryota</taxon>
        <taxon>Fungi</taxon>
        <taxon>Dikarya</taxon>
        <taxon>Basidiomycota</taxon>
        <taxon>Agaricomycotina</taxon>
        <taxon>Agaricomycetes</taxon>
        <taxon>Polyporales</taxon>
        <taxon>Adustoporiaceae</taxon>
        <taxon>Rhodonia</taxon>
    </lineage>
</organism>
<dbReference type="RefSeq" id="XP_024343117.1">
    <property type="nucleotide sequence ID" value="XM_024484098.1"/>
</dbReference>
<dbReference type="OrthoDB" id="2870744at2759"/>
<reference evidence="2 3" key="1">
    <citation type="submission" date="2017-04" db="EMBL/GenBank/DDBJ databases">
        <title>Genome Sequence of the Model Brown-Rot Fungus Postia placenta SB12.</title>
        <authorList>
            <consortium name="DOE Joint Genome Institute"/>
            <person name="Gaskell J."/>
            <person name="Kersten P."/>
            <person name="Larrondo L.F."/>
            <person name="Canessa P."/>
            <person name="Martinez D."/>
            <person name="Hibbett D."/>
            <person name="Schmoll M."/>
            <person name="Kubicek C.P."/>
            <person name="Martinez A.T."/>
            <person name="Yadav J."/>
            <person name="Master E."/>
            <person name="Magnuson J.K."/>
            <person name="James T."/>
            <person name="Yaver D."/>
            <person name="Berka R."/>
            <person name="Labutti K."/>
            <person name="Lipzen A."/>
            <person name="Aerts A."/>
            <person name="Barry K."/>
            <person name="Henrissat B."/>
            <person name="Blanchette R."/>
            <person name="Grigoriev I."/>
            <person name="Cullen D."/>
        </authorList>
    </citation>
    <scope>NUCLEOTIDE SEQUENCE [LARGE SCALE GENOMIC DNA]</scope>
    <source>
        <strain evidence="2 3">MAD-698-R-SB12</strain>
    </source>
</reference>
<dbReference type="AlphaFoldDB" id="A0A1X6ND68"/>
<gene>
    <name evidence="2" type="ORF">POSPLADRAFT_1131535</name>
</gene>
<dbReference type="GeneID" id="36329047"/>
<accession>A0A1X6ND68</accession>
<feature type="transmembrane region" description="Helical" evidence="1">
    <location>
        <begin position="488"/>
        <end position="508"/>
    </location>
</feature>
<sequence length="572" mass="63497">MHHALTLLNPAHRLLSWTQRPGTSCLHTLPADVLLEIASYLNTLSDILHLGLTGPSQCEATLAMLQRRPDVARHVRKLVLRPEDQLTGRKQQVRAWDNAGMISRMVSDAAKYLDALQEFEWDGEDMLPDDRMWSGLRSCCPYLQRVGMTFGCFLPHPGSNLFKFSDLAGFSLTFKDGFYAQQLHVPSRESEPVFARLWDMLVRRCPNLETLSIAGTSTEPSDAARLGTAYWPKLRVLTIGDVVFGLSVPLDAPPAHPFLGFLERHPTLTGLHILGHPHVNPLDLAELSEDALPQLTEFSGSLDHLHEPSSPLSKTLRHICLPDPMQLRELTPLAISRVLLDLHALTSLKMTFTLHSGYDCNGVFRTVIASCPQLLHLDLTCTSRPSFYLESFSRSLKKLVRLRTLRLSIVQFPGEEPMHAGAARIALANPRLTQFFLSYIPPHTPALPIPRPLETGSFELICDIHGIPINLFVSEWRVTLAGGGGGGMIWRGMVSLAMILGIGVGTGWRAGPTGWTRRWKCELRPSGHPDVPRSGLDQLIVERSPAGEEARLLLLCMCLLILAAWGVVWRAS</sequence>
<proteinExistence type="predicted"/>
<evidence type="ECO:0000256" key="1">
    <source>
        <dbReference type="SAM" id="Phobius"/>
    </source>
</evidence>
<evidence type="ECO:0000313" key="2">
    <source>
        <dbReference type="EMBL" id="OSX66323.1"/>
    </source>
</evidence>
<protein>
    <submittedName>
        <fullName evidence="2">Uncharacterized protein</fullName>
    </submittedName>
</protein>
<dbReference type="Proteomes" id="UP000194127">
    <property type="component" value="Unassembled WGS sequence"/>
</dbReference>
<dbReference type="SUPFAM" id="SSF52047">
    <property type="entry name" value="RNI-like"/>
    <property type="match status" value="1"/>
</dbReference>
<keyword evidence="1" id="KW-1133">Transmembrane helix</keyword>
<dbReference type="STRING" id="670580.A0A1X6ND68"/>
<name>A0A1X6ND68_9APHY</name>
<feature type="transmembrane region" description="Helical" evidence="1">
    <location>
        <begin position="552"/>
        <end position="571"/>
    </location>
</feature>
<dbReference type="InterPro" id="IPR032675">
    <property type="entry name" value="LRR_dom_sf"/>
</dbReference>